<sequence>MRAGERAYRELRADIVSWRLRPGQVLGEVDLSERLGISRTPVREALSRLTADGLTEPHAGRGVVVSAISADDVRALYELRDTLDCRAAELAAQRGEPQTFRALAEELSHAAEALSDDPDHPAYYELVDRMDAEIDRAAGNPYLRQALAGVRLHLARVRRLSTSNPRRLAVAAAEHEAIARAIADQDPALAVATTRVHLKNALGNALRTPELAPLAPASPVAS</sequence>
<keyword evidence="1" id="KW-0805">Transcription regulation</keyword>
<keyword evidence="6" id="KW-1185">Reference proteome</keyword>
<dbReference type="PROSITE" id="PS50949">
    <property type="entry name" value="HTH_GNTR"/>
    <property type="match status" value="1"/>
</dbReference>
<dbReference type="PANTHER" id="PTHR43537">
    <property type="entry name" value="TRANSCRIPTIONAL REGULATOR, GNTR FAMILY"/>
    <property type="match status" value="1"/>
</dbReference>
<keyword evidence="2" id="KW-0238">DNA-binding</keyword>
<feature type="domain" description="HTH gntR-type" evidence="4">
    <location>
        <begin position="1"/>
        <end position="68"/>
    </location>
</feature>
<dbReference type="InterPro" id="IPR000524">
    <property type="entry name" value="Tscrpt_reg_HTH_GntR"/>
</dbReference>
<dbReference type="Gene3D" id="1.20.120.530">
    <property type="entry name" value="GntR ligand-binding domain-like"/>
    <property type="match status" value="1"/>
</dbReference>
<organism evidence="5 6">
    <name type="scientific">Kocuria varians</name>
    <name type="common">Micrococcus varians</name>
    <dbReference type="NCBI Taxonomy" id="1272"/>
    <lineage>
        <taxon>Bacteria</taxon>
        <taxon>Bacillati</taxon>
        <taxon>Actinomycetota</taxon>
        <taxon>Actinomycetes</taxon>
        <taxon>Micrococcales</taxon>
        <taxon>Micrococcaceae</taxon>
        <taxon>Kocuria</taxon>
    </lineage>
</organism>
<dbReference type="SUPFAM" id="SSF46785">
    <property type="entry name" value="Winged helix' DNA-binding domain"/>
    <property type="match status" value="1"/>
</dbReference>
<dbReference type="Pfam" id="PF00392">
    <property type="entry name" value="GntR"/>
    <property type="match status" value="1"/>
</dbReference>
<keyword evidence="3" id="KW-0804">Transcription</keyword>
<dbReference type="SMART" id="SM00345">
    <property type="entry name" value="HTH_GNTR"/>
    <property type="match status" value="1"/>
</dbReference>
<dbReference type="InterPro" id="IPR036390">
    <property type="entry name" value="WH_DNA-bd_sf"/>
</dbReference>
<evidence type="ECO:0000313" key="5">
    <source>
        <dbReference type="EMBL" id="GEC99179.1"/>
    </source>
</evidence>
<dbReference type="InterPro" id="IPR036388">
    <property type="entry name" value="WH-like_DNA-bd_sf"/>
</dbReference>
<evidence type="ECO:0000256" key="3">
    <source>
        <dbReference type="ARBA" id="ARBA00023163"/>
    </source>
</evidence>
<proteinExistence type="predicted"/>
<evidence type="ECO:0000256" key="2">
    <source>
        <dbReference type="ARBA" id="ARBA00023125"/>
    </source>
</evidence>
<dbReference type="Proteomes" id="UP000315730">
    <property type="component" value="Unassembled WGS sequence"/>
</dbReference>
<dbReference type="OrthoDB" id="8680240at2"/>
<dbReference type="InterPro" id="IPR008920">
    <property type="entry name" value="TF_FadR/GntR_C"/>
</dbReference>
<reference evidence="5 6" key="1">
    <citation type="submission" date="2019-06" db="EMBL/GenBank/DDBJ databases">
        <title>Whole genome shotgun sequence of Kocuria varians NBRC 15358.</title>
        <authorList>
            <person name="Hosoyama A."/>
            <person name="Uohara A."/>
            <person name="Ohji S."/>
            <person name="Ichikawa N."/>
        </authorList>
    </citation>
    <scope>NUCLEOTIDE SEQUENCE [LARGE SCALE GENOMIC DNA]</scope>
    <source>
        <strain evidence="5 6">NBRC 15358</strain>
    </source>
</reference>
<dbReference type="Gene3D" id="1.10.10.10">
    <property type="entry name" value="Winged helix-like DNA-binding domain superfamily/Winged helix DNA-binding domain"/>
    <property type="match status" value="1"/>
</dbReference>
<dbReference type="PRINTS" id="PR00035">
    <property type="entry name" value="HTHGNTR"/>
</dbReference>
<dbReference type="AlphaFoldDB" id="A0A4Y4D5C8"/>
<accession>A0A4Y4D5C8</accession>
<dbReference type="GO" id="GO:0003700">
    <property type="term" value="F:DNA-binding transcription factor activity"/>
    <property type="evidence" value="ECO:0007669"/>
    <property type="project" value="InterPro"/>
</dbReference>
<dbReference type="SUPFAM" id="SSF48008">
    <property type="entry name" value="GntR ligand-binding domain-like"/>
    <property type="match status" value="1"/>
</dbReference>
<protein>
    <submittedName>
        <fullName evidence="5">GntR family transcriptional regulator</fullName>
    </submittedName>
</protein>
<dbReference type="EMBL" id="BJNW01000010">
    <property type="protein sequence ID" value="GEC99179.1"/>
    <property type="molecule type" value="Genomic_DNA"/>
</dbReference>
<dbReference type="PANTHER" id="PTHR43537:SF49">
    <property type="entry name" value="TRANSCRIPTIONAL REGULATORY PROTEIN"/>
    <property type="match status" value="1"/>
</dbReference>
<dbReference type="Pfam" id="PF07729">
    <property type="entry name" value="FCD"/>
    <property type="match status" value="1"/>
</dbReference>
<dbReference type="RefSeq" id="WP_141269458.1">
    <property type="nucleotide sequence ID" value="NZ_BJNW01000010.1"/>
</dbReference>
<dbReference type="SMART" id="SM00895">
    <property type="entry name" value="FCD"/>
    <property type="match status" value="1"/>
</dbReference>
<name>A0A4Y4D5C8_KOCVA</name>
<evidence type="ECO:0000259" key="4">
    <source>
        <dbReference type="PROSITE" id="PS50949"/>
    </source>
</evidence>
<evidence type="ECO:0000256" key="1">
    <source>
        <dbReference type="ARBA" id="ARBA00023015"/>
    </source>
</evidence>
<dbReference type="CDD" id="cd07377">
    <property type="entry name" value="WHTH_GntR"/>
    <property type="match status" value="1"/>
</dbReference>
<comment type="caution">
    <text evidence="5">The sequence shown here is derived from an EMBL/GenBank/DDBJ whole genome shotgun (WGS) entry which is preliminary data.</text>
</comment>
<dbReference type="GO" id="GO:0003677">
    <property type="term" value="F:DNA binding"/>
    <property type="evidence" value="ECO:0007669"/>
    <property type="project" value="UniProtKB-KW"/>
</dbReference>
<dbReference type="STRING" id="1272.GCA_900014985_00187"/>
<gene>
    <name evidence="5" type="ORF">KVA01_13340</name>
</gene>
<evidence type="ECO:0000313" key="6">
    <source>
        <dbReference type="Proteomes" id="UP000315730"/>
    </source>
</evidence>
<dbReference type="InterPro" id="IPR011711">
    <property type="entry name" value="GntR_C"/>
</dbReference>